<dbReference type="Proteomes" id="UP001623591">
    <property type="component" value="Unassembled WGS sequence"/>
</dbReference>
<dbReference type="Pfam" id="PF01136">
    <property type="entry name" value="Peptidase_U32"/>
    <property type="match status" value="2"/>
</dbReference>
<evidence type="ECO:0000313" key="2">
    <source>
        <dbReference type="EMBL" id="MFL0247933.1"/>
    </source>
</evidence>
<dbReference type="InterPro" id="IPR001539">
    <property type="entry name" value="Peptidase_U32"/>
</dbReference>
<sequence>MKKVELLAPAGSFESLYAAVQSGANAVYLGGNKFSARAYASNFDDENMINAVNYSHLYGVKIYITINTLLKENEIKEALEYTNFLYKIGVDALIIQDTGLAYLVKTNFPDFEIHASTQMTVHNGEGALFLKSLGFNRIVLSRELSLGEIGHISKDLKLDTEIFIHGALCICYSGQCLMSSIIGGRSGNRGRCAQPCRLPYTLINKATQREKSAYLLSPKDMCTLEDIEKVIESGTSSLKIEGRMKRPEYVAGVVDIYRRAIDGVYEGKEFDFAEEKKKLLKLFNREGFSKAYFFGNTGKDMMAYNFPKNTGIMLGKAVKGALVELNEALVKGDGIRIGNDGFTTLKIFKDGKEVQEANSGDYVKIMPVNYKTGDILYKTSDVSLLKELEGSYNNKFNRKIIVPLKVNFKIGESFKIKTIYNNNEFVQIGEKVQAAQKKPLDKEKLIDNLSKSGETPFKFKGIDFEHFEDGFIPISEINAARRGLTDQIEAYIKSSQVRSTHLKLEYPKSNKSNKDIPENLTVIYSYEQLKAFKDSEINSALAVDIFQKQRPVNFEEVKKLNIENLYLKVPNIIKGEFDYIYKTIESYLPEIKGIITGNLGIINSFAHKTTILGDYKLNIFNEFSLKFFENYITGTALSIELNKKEIEALLNKASIPIQIKIFGKEELMVSEYCPIGSNFGGKSEGVSCKECCETGDYVLKDRKNTEFVLKTDKFCRSHIYNNVATNLIPYIKELKANGAAFLRMDFIDENYEETLKVLQAVKAEKWTVEYVNFTRGHYKRGVE</sequence>
<evidence type="ECO:0000313" key="3">
    <source>
        <dbReference type="Proteomes" id="UP001623591"/>
    </source>
</evidence>
<dbReference type="PANTHER" id="PTHR30217">
    <property type="entry name" value="PEPTIDASE U32 FAMILY"/>
    <property type="match status" value="1"/>
</dbReference>
<keyword evidence="3" id="KW-1185">Reference proteome</keyword>
<gene>
    <name evidence="2" type="ORF">ACJDUG_13240</name>
</gene>
<protein>
    <submittedName>
        <fullName evidence="2">DUF3656 domain-containing protein</fullName>
    </submittedName>
</protein>
<dbReference type="PROSITE" id="PS01276">
    <property type="entry name" value="PEPTIDASE_U32"/>
    <property type="match status" value="1"/>
</dbReference>
<dbReference type="EMBL" id="JBJHZZ010000010">
    <property type="protein sequence ID" value="MFL0247933.1"/>
    <property type="molecule type" value="Genomic_DNA"/>
</dbReference>
<dbReference type="InterPro" id="IPR020988">
    <property type="entry name" value="Pept_U32_collagenase"/>
</dbReference>
<name>A0ABW8T621_9CLOT</name>
<reference evidence="2 3" key="1">
    <citation type="submission" date="2024-11" db="EMBL/GenBank/DDBJ databases">
        <authorList>
            <person name="Heng Y.C."/>
            <person name="Lim A.C.H."/>
            <person name="Lee J.K.Y."/>
            <person name="Kittelmann S."/>
        </authorList>
    </citation>
    <scope>NUCLEOTIDE SEQUENCE [LARGE SCALE GENOMIC DNA]</scope>
    <source>
        <strain evidence="2 3">WILCCON 0185</strain>
    </source>
</reference>
<accession>A0ABW8T621</accession>
<organism evidence="2 3">
    <name type="scientific">Candidatus Clostridium stratigraminis</name>
    <dbReference type="NCBI Taxonomy" id="3381661"/>
    <lineage>
        <taxon>Bacteria</taxon>
        <taxon>Bacillati</taxon>
        <taxon>Bacillota</taxon>
        <taxon>Clostridia</taxon>
        <taxon>Eubacteriales</taxon>
        <taxon>Clostridiaceae</taxon>
        <taxon>Clostridium</taxon>
    </lineage>
</organism>
<dbReference type="RefSeq" id="WP_406770361.1">
    <property type="nucleotide sequence ID" value="NZ_JBJHZZ010000010.1"/>
</dbReference>
<evidence type="ECO:0000259" key="1">
    <source>
        <dbReference type="Pfam" id="PF12392"/>
    </source>
</evidence>
<dbReference type="InterPro" id="IPR051454">
    <property type="entry name" value="RNA/ubiquinone_mod_enzymes"/>
</dbReference>
<feature type="domain" description="Peptidase U32 collagenase" evidence="1">
    <location>
        <begin position="376"/>
        <end position="490"/>
    </location>
</feature>
<comment type="caution">
    <text evidence="2">The sequence shown here is derived from an EMBL/GenBank/DDBJ whole genome shotgun (WGS) entry which is preliminary data.</text>
</comment>
<dbReference type="PANTHER" id="PTHR30217:SF10">
    <property type="entry name" value="23S RRNA 5-HYDROXYCYTIDINE C2501 SYNTHASE"/>
    <property type="match status" value="1"/>
</dbReference>
<dbReference type="Pfam" id="PF12392">
    <property type="entry name" value="DUF3656"/>
    <property type="match status" value="1"/>
</dbReference>
<proteinExistence type="predicted"/>